<comment type="similarity">
    <text evidence="2">Belongs to the cytochrome P450 family.</text>
</comment>
<dbReference type="InterPro" id="IPR001128">
    <property type="entry name" value="Cyt_P450"/>
</dbReference>
<evidence type="ECO:0000256" key="3">
    <source>
        <dbReference type="ARBA" id="ARBA00022617"/>
    </source>
</evidence>
<comment type="cofactor">
    <cofactor evidence="1">
        <name>heme</name>
        <dbReference type="ChEBI" id="CHEBI:30413"/>
    </cofactor>
</comment>
<sequence>MKDTVNEVQYAQPIKDIPGPKALPLLDNWFRFLSYIGVYGKVHLKTQLCIERKDWLLQQIKCDRILATDHFSILTGAKMYRVESAWPLRIAMKTFYITIVKTRNTSSMDSIALQQGCSPAFSQGKLWHDFRSKVNPHMMQPRIIKAHVSRISEVASDFMKKISALRDPETLELPSVSTNELLKWALEFSKMGPYKIKYNNLLQTGNVSGSLLYYIANNPEKKLREEVISLLPDKTSPVMQDVLNQKRYAKACIKESLRLFSIAVAILTIRTIQTDVCIGGYKISAGECAHPFAYMPFGFGPRTCNFRIEWHHGPHEYESRFIYKHVSSMRFKLIDLLDSHNWCKPSYDRATCFTEKDEKSVGETARKVSRRHLARDFFPLIITTNVGAATGYTSI</sequence>
<dbReference type="PANTHER" id="PTHR24279:SF120">
    <property type="entry name" value="CYTOCHROME P450"/>
    <property type="match status" value="1"/>
</dbReference>
<organism evidence="8 9">
    <name type="scientific">Trachymyrmex cornetzi</name>
    <dbReference type="NCBI Taxonomy" id="471704"/>
    <lineage>
        <taxon>Eukaryota</taxon>
        <taxon>Metazoa</taxon>
        <taxon>Ecdysozoa</taxon>
        <taxon>Arthropoda</taxon>
        <taxon>Hexapoda</taxon>
        <taxon>Insecta</taxon>
        <taxon>Pterygota</taxon>
        <taxon>Neoptera</taxon>
        <taxon>Endopterygota</taxon>
        <taxon>Hymenoptera</taxon>
        <taxon>Apocrita</taxon>
        <taxon>Aculeata</taxon>
        <taxon>Formicoidea</taxon>
        <taxon>Formicidae</taxon>
        <taxon>Myrmicinae</taxon>
        <taxon>Trachymyrmex</taxon>
    </lineage>
</organism>
<evidence type="ECO:0000313" key="8">
    <source>
        <dbReference type="EMBL" id="KYN27695.1"/>
    </source>
</evidence>
<gene>
    <name evidence="8" type="ORF">ALC57_02759</name>
</gene>
<keyword evidence="6" id="KW-0408">Iron</keyword>
<dbReference type="PANTHER" id="PTHR24279">
    <property type="entry name" value="CYTOCHROME P450"/>
    <property type="match status" value="1"/>
</dbReference>
<keyword evidence="5" id="KW-0560">Oxidoreductase</keyword>
<dbReference type="Gene3D" id="1.10.630.10">
    <property type="entry name" value="Cytochrome P450"/>
    <property type="match status" value="2"/>
</dbReference>
<evidence type="ECO:0000256" key="2">
    <source>
        <dbReference type="ARBA" id="ARBA00010617"/>
    </source>
</evidence>
<dbReference type="AlphaFoldDB" id="A0A195EHE6"/>
<keyword evidence="9" id="KW-1185">Reference proteome</keyword>
<name>A0A195EHE6_9HYME</name>
<dbReference type="GO" id="GO:0004497">
    <property type="term" value="F:monooxygenase activity"/>
    <property type="evidence" value="ECO:0007669"/>
    <property type="project" value="UniProtKB-KW"/>
</dbReference>
<evidence type="ECO:0000256" key="6">
    <source>
        <dbReference type="ARBA" id="ARBA00023004"/>
    </source>
</evidence>
<dbReference type="GO" id="GO:0020037">
    <property type="term" value="F:heme binding"/>
    <property type="evidence" value="ECO:0007669"/>
    <property type="project" value="InterPro"/>
</dbReference>
<keyword evidence="3" id="KW-0349">Heme</keyword>
<dbReference type="InterPro" id="IPR050479">
    <property type="entry name" value="CYP11_CYP27_families"/>
</dbReference>
<proteinExistence type="inferred from homology"/>
<dbReference type="GO" id="GO:0005506">
    <property type="term" value="F:iron ion binding"/>
    <property type="evidence" value="ECO:0007669"/>
    <property type="project" value="InterPro"/>
</dbReference>
<evidence type="ECO:0000256" key="1">
    <source>
        <dbReference type="ARBA" id="ARBA00001971"/>
    </source>
</evidence>
<evidence type="ECO:0000256" key="7">
    <source>
        <dbReference type="ARBA" id="ARBA00023033"/>
    </source>
</evidence>
<evidence type="ECO:0000256" key="5">
    <source>
        <dbReference type="ARBA" id="ARBA00023002"/>
    </source>
</evidence>
<reference evidence="8 9" key="1">
    <citation type="submission" date="2015-09" db="EMBL/GenBank/DDBJ databases">
        <title>Trachymyrmex cornetzi WGS genome.</title>
        <authorList>
            <person name="Nygaard S."/>
            <person name="Hu H."/>
            <person name="Boomsma J."/>
            <person name="Zhang G."/>
        </authorList>
    </citation>
    <scope>NUCLEOTIDE SEQUENCE [LARGE SCALE GENOMIC DNA]</scope>
    <source>
        <strain evidence="8">Tcor2-1</strain>
        <tissue evidence="8">Whole body</tissue>
    </source>
</reference>
<dbReference type="InterPro" id="IPR036396">
    <property type="entry name" value="Cyt_P450_sf"/>
</dbReference>
<accession>A0A195EHE6</accession>
<keyword evidence="4" id="KW-0479">Metal-binding</keyword>
<protein>
    <submittedName>
        <fullName evidence="8">Cytochrome P450 CYP12A2</fullName>
    </submittedName>
</protein>
<dbReference type="STRING" id="471704.A0A195EHE6"/>
<keyword evidence="7" id="KW-0503">Monooxygenase</keyword>
<dbReference type="EMBL" id="KQ978881">
    <property type="protein sequence ID" value="KYN27695.1"/>
    <property type="molecule type" value="Genomic_DNA"/>
</dbReference>
<evidence type="ECO:0000313" key="9">
    <source>
        <dbReference type="Proteomes" id="UP000078492"/>
    </source>
</evidence>
<evidence type="ECO:0000256" key="4">
    <source>
        <dbReference type="ARBA" id="ARBA00022723"/>
    </source>
</evidence>
<dbReference type="Pfam" id="PF00067">
    <property type="entry name" value="p450"/>
    <property type="match status" value="1"/>
</dbReference>
<dbReference type="SUPFAM" id="SSF48264">
    <property type="entry name" value="Cytochrome P450"/>
    <property type="match status" value="1"/>
</dbReference>
<dbReference type="GO" id="GO:0016705">
    <property type="term" value="F:oxidoreductase activity, acting on paired donors, with incorporation or reduction of molecular oxygen"/>
    <property type="evidence" value="ECO:0007669"/>
    <property type="project" value="InterPro"/>
</dbReference>
<dbReference type="Proteomes" id="UP000078492">
    <property type="component" value="Unassembled WGS sequence"/>
</dbReference>